<name>A0A0P0ET74_AZOBR</name>
<evidence type="ECO:0000256" key="2">
    <source>
        <dbReference type="ARBA" id="ARBA00005013"/>
    </source>
</evidence>
<dbReference type="InterPro" id="IPR006157">
    <property type="entry name" value="FolB_dom"/>
</dbReference>
<dbReference type="PANTHER" id="PTHR42844:SF1">
    <property type="entry name" value="DIHYDRONEOPTERIN ALDOLASE 1-RELATED"/>
    <property type="match status" value="1"/>
</dbReference>
<evidence type="ECO:0000256" key="4">
    <source>
        <dbReference type="ARBA" id="ARBA00013043"/>
    </source>
</evidence>
<dbReference type="PANTHER" id="PTHR42844">
    <property type="entry name" value="DIHYDRONEOPTERIN ALDOLASE 1-RELATED"/>
    <property type="match status" value="1"/>
</dbReference>
<comment type="catalytic activity">
    <reaction evidence="1">
        <text>7,8-dihydroneopterin = 6-hydroxymethyl-7,8-dihydropterin + glycolaldehyde</text>
        <dbReference type="Rhea" id="RHEA:10540"/>
        <dbReference type="ChEBI" id="CHEBI:17001"/>
        <dbReference type="ChEBI" id="CHEBI:17071"/>
        <dbReference type="ChEBI" id="CHEBI:44841"/>
        <dbReference type="EC" id="4.1.2.25"/>
    </reaction>
</comment>
<dbReference type="SMART" id="SM00905">
    <property type="entry name" value="FolB"/>
    <property type="match status" value="1"/>
</dbReference>
<accession>A0A0P0ET74</accession>
<keyword evidence="9" id="KW-0614">Plasmid</keyword>
<comment type="pathway">
    <text evidence="2">Cofactor biosynthesis; tetrahydrofolate biosynthesis; 2-amino-4-hydroxy-6-hydroxymethyl-7,8-dihydropteridine diphosphate from 7,8-dihydroneopterin triphosphate: step 3/4.</text>
</comment>
<dbReference type="GO" id="GO:0005737">
    <property type="term" value="C:cytoplasm"/>
    <property type="evidence" value="ECO:0007669"/>
    <property type="project" value="TreeGrafter"/>
</dbReference>
<proteinExistence type="inferred from homology"/>
<dbReference type="InterPro" id="IPR006156">
    <property type="entry name" value="Dihydroneopterin_aldolase"/>
</dbReference>
<evidence type="ECO:0000259" key="8">
    <source>
        <dbReference type="SMART" id="SM00905"/>
    </source>
</evidence>
<reference evidence="9 10" key="1">
    <citation type="submission" date="2018-09" db="EMBL/GenBank/DDBJ databases">
        <title>Whole genome based analysis of evolution and adaptive divergence in Indian and Brazilian strains of Azospirillum brasilense.</title>
        <authorList>
            <person name="Singh C."/>
            <person name="Tripathi A.K."/>
        </authorList>
    </citation>
    <scope>NUCLEOTIDE SEQUENCE [LARGE SCALE GENOMIC DNA]</scope>
    <source>
        <strain evidence="9 10">MTCC4038</strain>
        <plasmid evidence="9 10">p1</plasmid>
    </source>
</reference>
<dbReference type="Pfam" id="PF02152">
    <property type="entry name" value="FolB"/>
    <property type="match status" value="1"/>
</dbReference>
<evidence type="ECO:0000256" key="5">
    <source>
        <dbReference type="ARBA" id="ARBA00022909"/>
    </source>
</evidence>
<evidence type="ECO:0000256" key="7">
    <source>
        <dbReference type="ARBA" id="ARBA00032903"/>
    </source>
</evidence>
<dbReference type="EMBL" id="CP032340">
    <property type="protein sequence ID" value="QCO10927.1"/>
    <property type="molecule type" value="Genomic_DNA"/>
</dbReference>
<dbReference type="GO" id="GO:0046656">
    <property type="term" value="P:folic acid biosynthetic process"/>
    <property type="evidence" value="ECO:0007669"/>
    <property type="project" value="UniProtKB-KW"/>
</dbReference>
<evidence type="ECO:0000256" key="6">
    <source>
        <dbReference type="ARBA" id="ARBA00023239"/>
    </source>
</evidence>
<keyword evidence="5" id="KW-0289">Folate biosynthesis</keyword>
<protein>
    <recommendedName>
        <fullName evidence="4">dihydroneopterin aldolase</fullName>
        <ecNumber evidence="4">4.1.2.25</ecNumber>
    </recommendedName>
    <alternativeName>
        <fullName evidence="7">7,8-dihydroneopterin aldolase</fullName>
    </alternativeName>
</protein>
<dbReference type="InterPro" id="IPR043133">
    <property type="entry name" value="GTP-CH-I_C/QueF"/>
</dbReference>
<keyword evidence="6" id="KW-0456">Lyase</keyword>
<evidence type="ECO:0000313" key="10">
    <source>
        <dbReference type="Proteomes" id="UP000298774"/>
    </source>
</evidence>
<dbReference type="NCBIfam" id="TIGR00526">
    <property type="entry name" value="folB_dom"/>
    <property type="match status" value="1"/>
</dbReference>
<evidence type="ECO:0000313" key="9">
    <source>
        <dbReference type="EMBL" id="QCO10927.1"/>
    </source>
</evidence>
<gene>
    <name evidence="9" type="ORF">D3868_17940</name>
</gene>
<evidence type="ECO:0000256" key="3">
    <source>
        <dbReference type="ARBA" id="ARBA00005708"/>
    </source>
</evidence>
<dbReference type="Proteomes" id="UP000298774">
    <property type="component" value="Plasmid p1"/>
</dbReference>
<dbReference type="Gene3D" id="3.30.1130.10">
    <property type="match status" value="1"/>
</dbReference>
<sequence>MPWQDGDGVIGVCAMNKLFATVTAPAPRSAPTALSTRCFVRDLVMDALIGVYAHERIKPQRIRLSLDLDVAAPGVTGEDMAAVVKGLVSQGHVTLIETLAERIAERCLSDERIASVKVRVEKLDVFPDAASVGVEIERARA</sequence>
<feature type="domain" description="Dihydroneopterin aldolase/epimerase" evidence="8">
    <location>
        <begin position="38"/>
        <end position="138"/>
    </location>
</feature>
<dbReference type="EC" id="4.1.2.25" evidence="4"/>
<dbReference type="SUPFAM" id="SSF55620">
    <property type="entry name" value="Tetrahydrobiopterin biosynthesis enzymes-like"/>
    <property type="match status" value="1"/>
</dbReference>
<dbReference type="GO" id="GO:0004150">
    <property type="term" value="F:dihydroneopterin aldolase activity"/>
    <property type="evidence" value="ECO:0007669"/>
    <property type="project" value="UniProtKB-EC"/>
</dbReference>
<dbReference type="AlphaFoldDB" id="A0A0P0ET74"/>
<dbReference type="KEGG" id="abf:AMK58_19365"/>
<geneLocation type="plasmid" evidence="9 10">
    <name>p1</name>
</geneLocation>
<comment type="similarity">
    <text evidence="3">Belongs to the DHNA family.</text>
</comment>
<evidence type="ECO:0000256" key="1">
    <source>
        <dbReference type="ARBA" id="ARBA00001353"/>
    </source>
</evidence>
<organism evidence="9 10">
    <name type="scientific">Azospirillum brasilense</name>
    <dbReference type="NCBI Taxonomy" id="192"/>
    <lineage>
        <taxon>Bacteria</taxon>
        <taxon>Pseudomonadati</taxon>
        <taxon>Pseudomonadota</taxon>
        <taxon>Alphaproteobacteria</taxon>
        <taxon>Rhodospirillales</taxon>
        <taxon>Azospirillaceae</taxon>
        <taxon>Azospirillum</taxon>
    </lineage>
</organism>